<feature type="compositionally biased region" description="Low complexity" evidence="6">
    <location>
        <begin position="82"/>
        <end position="99"/>
    </location>
</feature>
<dbReference type="SMART" id="SM00360">
    <property type="entry name" value="RRM"/>
    <property type="match status" value="1"/>
</dbReference>
<evidence type="ECO:0000259" key="7">
    <source>
        <dbReference type="PROSITE" id="PS50102"/>
    </source>
</evidence>
<dbReference type="CDD" id="cd12383">
    <property type="entry name" value="RRM_RBM42"/>
    <property type="match status" value="1"/>
</dbReference>
<dbReference type="GO" id="GO:0003729">
    <property type="term" value="F:mRNA binding"/>
    <property type="evidence" value="ECO:0007669"/>
    <property type="project" value="InterPro"/>
</dbReference>
<dbReference type="PANTHER" id="PTHR47640:SF11">
    <property type="entry name" value="RNA-BINDING PROTEIN 42"/>
    <property type="match status" value="1"/>
</dbReference>
<evidence type="ECO:0000256" key="5">
    <source>
        <dbReference type="PROSITE-ProRule" id="PRU00176"/>
    </source>
</evidence>
<evidence type="ECO:0000256" key="6">
    <source>
        <dbReference type="SAM" id="MobiDB-lite"/>
    </source>
</evidence>
<dbReference type="InterPro" id="IPR034215">
    <property type="entry name" value="RBM42_RRM"/>
</dbReference>
<keyword evidence="10" id="KW-1185">Reference proteome</keyword>
<dbReference type="PANTHER" id="PTHR47640">
    <property type="entry name" value="TRNA SELENOCYSTEINE 1-ASSOCIATED PROTEIN 1-RELATED-RELATED"/>
    <property type="match status" value="1"/>
</dbReference>
<dbReference type="InterPro" id="IPR050825">
    <property type="entry name" value="RBM42_RBP45_47-like"/>
</dbReference>
<dbReference type="InterPro" id="IPR035979">
    <property type="entry name" value="RBD_domain_sf"/>
</dbReference>
<protein>
    <recommendedName>
        <fullName evidence="2">RNA-binding protein 42</fullName>
    </recommendedName>
    <alternativeName>
        <fullName evidence="4">RNA-binding motif protein 42</fullName>
    </alternativeName>
</protein>
<dbReference type="Pfam" id="PF00076">
    <property type="entry name" value="RRM_1"/>
    <property type="match status" value="1"/>
</dbReference>
<evidence type="ECO:0000313" key="8">
    <source>
        <dbReference type="EMBL" id="KAH7641977.1"/>
    </source>
</evidence>
<name>A0A922IDX9_DERFA</name>
<dbReference type="EMBL" id="ASGP02000001">
    <property type="protein sequence ID" value="KAH9529078.1"/>
    <property type="molecule type" value="Genomic_DNA"/>
</dbReference>
<gene>
    <name evidence="9" type="ORF">DERF_002987</name>
    <name evidence="8" type="ORF">HUG17_5022</name>
</gene>
<evidence type="ECO:0000256" key="1">
    <source>
        <dbReference type="ARBA" id="ARBA00007408"/>
    </source>
</evidence>
<evidence type="ECO:0000256" key="3">
    <source>
        <dbReference type="ARBA" id="ARBA00022884"/>
    </source>
</evidence>
<dbReference type="PROSITE" id="PS50102">
    <property type="entry name" value="RRM"/>
    <property type="match status" value="1"/>
</dbReference>
<keyword evidence="3 5" id="KW-0694">RNA-binding</keyword>
<evidence type="ECO:0000256" key="2">
    <source>
        <dbReference type="ARBA" id="ARBA00015192"/>
    </source>
</evidence>
<reference evidence="9" key="1">
    <citation type="submission" date="2013-05" db="EMBL/GenBank/DDBJ databases">
        <authorList>
            <person name="Yim A.K.Y."/>
            <person name="Chan T.F."/>
            <person name="Ji K.M."/>
            <person name="Liu X.Y."/>
            <person name="Zhou J.W."/>
            <person name="Li R.Q."/>
            <person name="Yang K.Y."/>
            <person name="Li J."/>
            <person name="Li M."/>
            <person name="Law P.T.W."/>
            <person name="Wu Y.L."/>
            <person name="Cai Z.L."/>
            <person name="Qin H."/>
            <person name="Bao Y."/>
            <person name="Leung R.K.K."/>
            <person name="Ng P.K.S."/>
            <person name="Zou J."/>
            <person name="Zhong X.J."/>
            <person name="Ran P.X."/>
            <person name="Zhong N.S."/>
            <person name="Liu Z.G."/>
            <person name="Tsui S.K.W."/>
        </authorList>
    </citation>
    <scope>NUCLEOTIDE SEQUENCE</scope>
    <source>
        <strain evidence="9">Derf</strain>
        <tissue evidence="9">Whole organism</tissue>
    </source>
</reference>
<reference evidence="9" key="4">
    <citation type="journal article" date="2022" name="Res Sq">
        <title>Comparative Genomics Reveals Insights into the Divergent Evolution of Astigmatic Mites and Household Pest Adaptations.</title>
        <authorList>
            <person name="Xiong Q."/>
            <person name="Wan A.T.-Y."/>
            <person name="Liu X.-Y."/>
            <person name="Fung C.S.-H."/>
            <person name="Xiao X."/>
            <person name="Malainual N."/>
            <person name="Hou J."/>
            <person name="Wang L."/>
            <person name="Wang M."/>
            <person name="Yang K."/>
            <person name="Cui Y."/>
            <person name="Leung E."/>
            <person name="Nong W."/>
            <person name="Shin S.-K."/>
            <person name="Au S."/>
            <person name="Jeong K.Y."/>
            <person name="Chew F.T."/>
            <person name="Hui J."/>
            <person name="Leung T.F."/>
            <person name="Tungtrongchitr A."/>
            <person name="Zhong N."/>
            <person name="Liu Z."/>
            <person name="Tsui S."/>
        </authorList>
    </citation>
    <scope>NUCLEOTIDE SEQUENCE</scope>
    <source>
        <strain evidence="9">Derf</strain>
        <tissue evidence="9">Whole organism</tissue>
    </source>
</reference>
<dbReference type="Proteomes" id="UP000828236">
    <property type="component" value="Unassembled WGS sequence"/>
</dbReference>
<dbReference type="InterPro" id="IPR000504">
    <property type="entry name" value="RRM_dom"/>
</dbReference>
<organism evidence="9 10">
    <name type="scientific">Dermatophagoides farinae</name>
    <name type="common">American house dust mite</name>
    <dbReference type="NCBI Taxonomy" id="6954"/>
    <lineage>
        <taxon>Eukaryota</taxon>
        <taxon>Metazoa</taxon>
        <taxon>Ecdysozoa</taxon>
        <taxon>Arthropoda</taxon>
        <taxon>Chelicerata</taxon>
        <taxon>Arachnida</taxon>
        <taxon>Acari</taxon>
        <taxon>Acariformes</taxon>
        <taxon>Sarcoptiformes</taxon>
        <taxon>Astigmata</taxon>
        <taxon>Psoroptidia</taxon>
        <taxon>Analgoidea</taxon>
        <taxon>Pyroglyphidae</taxon>
        <taxon>Dermatophagoidinae</taxon>
        <taxon>Dermatophagoides</taxon>
    </lineage>
</organism>
<dbReference type="SUPFAM" id="SSF54928">
    <property type="entry name" value="RNA-binding domain, RBD"/>
    <property type="match status" value="1"/>
</dbReference>
<sequence>MSYQHQGSQYHQHSHQSNQIDMDAEMSRFEKEVLSVSSNAGPSLSSTSSNFPVHFIPHQIQRQLPSQRTQQATFVPAGQYAGSSSNSTTIQSSSNQGQSTVNYTVTPMQVPSNVQQISTTPTGQLILTKTKSKSDKKGNKKKKNLRIAGGQVWEDPSLEEWDPNDFRLFCGDLGNDVSDDVLTRTFNRYPSFIKAKVVRDKRTNKSRGYGFVSFKNPVDFARAMKEMNGRYVGSRPIKLRKSNWQDRNVEVVKRKMKQKQKLGFI</sequence>
<feature type="region of interest" description="Disordered" evidence="6">
    <location>
        <begin position="78"/>
        <end position="99"/>
    </location>
</feature>
<proteinExistence type="inferred from homology"/>
<reference evidence="8" key="3">
    <citation type="journal article" date="2021" name="World Allergy Organ. J.">
        <title>Chromosome-level assembly of Dermatophagoides farinae genome and transcriptome reveals two novel allergens Der f 37 and Der f 39.</title>
        <authorList>
            <person name="Chen J."/>
            <person name="Cai Z."/>
            <person name="Fan D."/>
            <person name="Hu J."/>
            <person name="Hou Y."/>
            <person name="He Y."/>
            <person name="Zhang Z."/>
            <person name="Zhao Z."/>
            <person name="Gao P."/>
            <person name="Hu W."/>
            <person name="Sun J."/>
            <person name="Li J."/>
            <person name="Ji K."/>
        </authorList>
    </citation>
    <scope>NUCLEOTIDE SEQUENCE</scope>
    <source>
        <strain evidence="8">JKM2019</strain>
    </source>
</reference>
<dbReference type="OrthoDB" id="1749473at2759"/>
<accession>A0A922IDX9</accession>
<feature type="domain" description="RRM" evidence="7">
    <location>
        <begin position="166"/>
        <end position="244"/>
    </location>
</feature>
<dbReference type="EMBL" id="SDOV01000004">
    <property type="protein sequence ID" value="KAH7641977.1"/>
    <property type="molecule type" value="Genomic_DNA"/>
</dbReference>
<dbReference type="InterPro" id="IPR012677">
    <property type="entry name" value="Nucleotide-bd_a/b_plait_sf"/>
</dbReference>
<dbReference type="Gene3D" id="3.30.70.330">
    <property type="match status" value="1"/>
</dbReference>
<evidence type="ECO:0000313" key="9">
    <source>
        <dbReference type="EMBL" id="KAH9529078.1"/>
    </source>
</evidence>
<comment type="caution">
    <text evidence="9">The sequence shown here is derived from an EMBL/GenBank/DDBJ whole genome shotgun (WGS) entry which is preliminary data.</text>
</comment>
<evidence type="ECO:0000256" key="4">
    <source>
        <dbReference type="ARBA" id="ARBA00030574"/>
    </source>
</evidence>
<dbReference type="AlphaFoldDB" id="A0A922IDX9"/>
<reference evidence="8" key="2">
    <citation type="submission" date="2020-06" db="EMBL/GenBank/DDBJ databases">
        <authorList>
            <person name="Ji K."/>
            <person name="Li J."/>
        </authorList>
    </citation>
    <scope>NUCLEOTIDE SEQUENCE</scope>
    <source>
        <strain evidence="8">JKM2019</strain>
        <tissue evidence="8">Whole body</tissue>
    </source>
</reference>
<evidence type="ECO:0000313" key="10">
    <source>
        <dbReference type="Proteomes" id="UP000790347"/>
    </source>
</evidence>
<comment type="similarity">
    <text evidence="1">Belongs to the RRM RBM42 family.</text>
</comment>
<dbReference type="Proteomes" id="UP000790347">
    <property type="component" value="Unassembled WGS sequence"/>
</dbReference>